<reference evidence="1" key="1">
    <citation type="journal article" date="2020" name="mSystems">
        <title>Genome- and Community-Level Interaction Insights into Carbon Utilization and Element Cycling Functions of Hydrothermarchaeota in Hydrothermal Sediment.</title>
        <authorList>
            <person name="Zhou Z."/>
            <person name="Liu Y."/>
            <person name="Xu W."/>
            <person name="Pan J."/>
            <person name="Luo Z.H."/>
            <person name="Li M."/>
        </authorList>
    </citation>
    <scope>NUCLEOTIDE SEQUENCE [LARGE SCALE GENOMIC DNA]</scope>
    <source>
        <strain evidence="1">HyVt-345</strain>
    </source>
</reference>
<gene>
    <name evidence="1" type="ORF">ENH87_19795</name>
</gene>
<dbReference type="EMBL" id="DRGL01000074">
    <property type="protein sequence ID" value="HEA23139.1"/>
    <property type="molecule type" value="Genomic_DNA"/>
</dbReference>
<proteinExistence type="predicted"/>
<organism evidence="1">
    <name type="scientific">Pricia antarctica</name>
    <dbReference type="NCBI Taxonomy" id="641691"/>
    <lineage>
        <taxon>Bacteria</taxon>
        <taxon>Pseudomonadati</taxon>
        <taxon>Bacteroidota</taxon>
        <taxon>Flavobacteriia</taxon>
        <taxon>Flavobacteriales</taxon>
        <taxon>Flavobacteriaceae</taxon>
        <taxon>Pricia</taxon>
    </lineage>
</organism>
<name>A0A831QQQ7_9FLAO</name>
<accession>A0A831QQQ7</accession>
<dbReference type="Proteomes" id="UP000886191">
    <property type="component" value="Unassembled WGS sequence"/>
</dbReference>
<sequence>MNNSKLFFGHDSDSTIMVRKDRAEVNTWTDHLEYINEELEYILGIEDRMLNNRQLYNQLNALRRENQLKLSLLYRYEASMRNAIECDTTACDTFYLHTHEKNRNVFIDHVKKYRQVKSNVLSKILIYVRR</sequence>
<evidence type="ECO:0000313" key="1">
    <source>
        <dbReference type="EMBL" id="HEA23139.1"/>
    </source>
</evidence>
<protein>
    <submittedName>
        <fullName evidence="1">Uncharacterized protein</fullName>
    </submittedName>
</protein>
<dbReference type="AlphaFoldDB" id="A0A831QQQ7"/>
<comment type="caution">
    <text evidence="1">The sequence shown here is derived from an EMBL/GenBank/DDBJ whole genome shotgun (WGS) entry which is preliminary data.</text>
</comment>